<geneLocation type="plastid" evidence="1"/>
<accession>A0A8F0FAT5</accession>
<dbReference type="EMBL" id="MZ156041">
    <property type="protein sequence ID" value="QWK43763.1"/>
    <property type="molecule type" value="Genomic_DNA"/>
</dbReference>
<sequence length="141" mass="16274">MKILSRNLNKNKEVSLTLYLIEALDPLFFESLIDTLGISNDILFIPNSGLTNYFKNIIFLNILSTEIISNQLDLKLDGVKTGNNLIYKITKQLNSSKLFHKDIKNQLEKFLFFNLKNTKNNYLLSSETSNLIKNLKNFILI</sequence>
<evidence type="ECO:0000313" key="1">
    <source>
        <dbReference type="EMBL" id="QWK43763.1"/>
    </source>
</evidence>
<proteinExistence type="predicted"/>
<organism evidence="1">
    <name type="scientific">Desmarestia aculeata</name>
    <dbReference type="NCBI Taxonomy" id="62298"/>
    <lineage>
        <taxon>Eukaryota</taxon>
        <taxon>Sar</taxon>
        <taxon>Stramenopiles</taxon>
        <taxon>Ochrophyta</taxon>
        <taxon>PX clade</taxon>
        <taxon>Phaeophyceae</taxon>
        <taxon>Desmarestiales</taxon>
        <taxon>Desmarestiaceae</taxon>
        <taxon>Desmarestia</taxon>
    </lineage>
</organism>
<reference evidence="1" key="1">
    <citation type="journal article" date="2021" name="Genome Biol. Evol.">
        <title>Genomic rearrangements and sequence evolution across brown algal organelles.</title>
        <authorList>
            <person name="Starko S."/>
            <person name="Bringloe T.T."/>
            <person name="Gomez M.S."/>
            <person name="Darby H."/>
            <person name="Graham S.W."/>
            <person name="Martone P.T."/>
        </authorList>
    </citation>
    <scope>NUCLEOTIDE SEQUENCE</scope>
</reference>
<gene>
    <name evidence="1" type="primary">orf141</name>
</gene>
<dbReference type="AlphaFoldDB" id="A0A8F0FAT5"/>
<name>A0A8F0FAT5_9PHAE</name>
<keyword evidence="1" id="KW-0934">Plastid</keyword>
<protein>
    <submittedName>
        <fullName evidence="1">Uncharacterized protein</fullName>
    </submittedName>
</protein>